<protein>
    <submittedName>
        <fullName evidence="1">Polymerase III subunit delta' protein</fullName>
    </submittedName>
</protein>
<dbReference type="InterPro" id="IPR027417">
    <property type="entry name" value="P-loop_NTPase"/>
</dbReference>
<accession>A0A0G1CBR9</accession>
<dbReference type="GO" id="GO:0006261">
    <property type="term" value="P:DNA-templated DNA replication"/>
    <property type="evidence" value="ECO:0007669"/>
    <property type="project" value="TreeGrafter"/>
</dbReference>
<name>A0A0G1CBR9_9BACT</name>
<dbReference type="EMBL" id="LCFA01000001">
    <property type="protein sequence ID" value="KKS83095.1"/>
    <property type="molecule type" value="Genomic_DNA"/>
</dbReference>
<evidence type="ECO:0000313" key="1">
    <source>
        <dbReference type="EMBL" id="KKS83095.1"/>
    </source>
</evidence>
<dbReference type="InterPro" id="IPR050238">
    <property type="entry name" value="DNA_Rep/Repair_Clamp_Loader"/>
</dbReference>
<evidence type="ECO:0000313" key="2">
    <source>
        <dbReference type="Proteomes" id="UP000034810"/>
    </source>
</evidence>
<dbReference type="Proteomes" id="UP000034810">
    <property type="component" value="Unassembled WGS sequence"/>
</dbReference>
<sequence>MIFGYDSLISDFKRLADERRLAHAYLFFGDPEVGKFLFAESLANYLENDSFEEPKKDLKEALLIDFDELQKKSSQSNQESIGIDAVREIGRFLFQTPIASAYRLAIIRDAEWLTDQAQNALLKIVEEPPPSGVIIAIAKDPGVFLPTISSRFLKIYFPRLSSGKILDFLSEYGKIKDVDMKETASKAFGRIGRALRIVRQKKSLEKIENLISSVLSKKTPAVINDLTEKILSLGDKDPRKLDLFFEELILKLNQNLPQNSSTMASVNQTLWLLKTLTVNKRIQIKKMLSDI</sequence>
<dbReference type="PANTHER" id="PTHR11669:SF8">
    <property type="entry name" value="DNA POLYMERASE III SUBUNIT DELTA"/>
    <property type="match status" value="1"/>
</dbReference>
<dbReference type="Pfam" id="PF13177">
    <property type="entry name" value="DNA_pol3_delta2"/>
    <property type="match status" value="1"/>
</dbReference>
<dbReference type="SUPFAM" id="SSF52540">
    <property type="entry name" value="P-loop containing nucleoside triphosphate hydrolases"/>
    <property type="match status" value="1"/>
</dbReference>
<dbReference type="PANTHER" id="PTHR11669">
    <property type="entry name" value="REPLICATION FACTOR C / DNA POLYMERASE III GAMMA-TAU SUBUNIT"/>
    <property type="match status" value="1"/>
</dbReference>
<comment type="caution">
    <text evidence="1">The sequence shown here is derived from an EMBL/GenBank/DDBJ whole genome shotgun (WGS) entry which is preliminary data.</text>
</comment>
<proteinExistence type="predicted"/>
<reference evidence="1 2" key="1">
    <citation type="journal article" date="2015" name="Nature">
        <title>rRNA introns, odd ribosomes, and small enigmatic genomes across a large radiation of phyla.</title>
        <authorList>
            <person name="Brown C.T."/>
            <person name="Hug L.A."/>
            <person name="Thomas B.C."/>
            <person name="Sharon I."/>
            <person name="Castelle C.J."/>
            <person name="Singh A."/>
            <person name="Wilkins M.J."/>
            <person name="Williams K.H."/>
            <person name="Banfield J.F."/>
        </authorList>
    </citation>
    <scope>NUCLEOTIDE SEQUENCE [LARGE SCALE GENOMIC DNA]</scope>
</reference>
<dbReference type="PATRIC" id="fig|1619011.3.peg.24"/>
<dbReference type="Gene3D" id="3.40.50.300">
    <property type="entry name" value="P-loop containing nucleotide triphosphate hydrolases"/>
    <property type="match status" value="1"/>
</dbReference>
<dbReference type="AlphaFoldDB" id="A0A0G1CBR9"/>
<organism evidence="1 2">
    <name type="scientific">Candidatus Wolfebacteria bacterium GW2011_GWC1_43_10</name>
    <dbReference type="NCBI Taxonomy" id="1619011"/>
    <lineage>
        <taxon>Bacteria</taxon>
        <taxon>Candidatus Wolfeibacteriota</taxon>
    </lineage>
</organism>
<gene>
    <name evidence="1" type="ORF">UV58_C0001G0022</name>
</gene>